<feature type="compositionally biased region" description="Pro residues" evidence="1">
    <location>
        <begin position="1"/>
        <end position="13"/>
    </location>
</feature>
<dbReference type="PANTHER" id="PTHR37209">
    <property type="entry name" value="LYSINE-RICH ARABINOGALACTAN PROTEIN 17-RELATED"/>
    <property type="match status" value="1"/>
</dbReference>
<dbReference type="InterPro" id="IPR044981">
    <property type="entry name" value="AGP9/17/18"/>
</dbReference>
<organism evidence="2">
    <name type="scientific">Glycine soja</name>
    <name type="common">Wild soybean</name>
    <dbReference type="NCBI Taxonomy" id="3848"/>
    <lineage>
        <taxon>Eukaryota</taxon>
        <taxon>Viridiplantae</taxon>
        <taxon>Streptophyta</taxon>
        <taxon>Embryophyta</taxon>
        <taxon>Tracheophyta</taxon>
        <taxon>Spermatophyta</taxon>
        <taxon>Magnoliopsida</taxon>
        <taxon>eudicotyledons</taxon>
        <taxon>Gunneridae</taxon>
        <taxon>Pentapetalae</taxon>
        <taxon>rosids</taxon>
        <taxon>fabids</taxon>
        <taxon>Fabales</taxon>
        <taxon>Fabaceae</taxon>
        <taxon>Papilionoideae</taxon>
        <taxon>50 kb inversion clade</taxon>
        <taxon>NPAAA clade</taxon>
        <taxon>indigoferoid/millettioid clade</taxon>
        <taxon>Phaseoleae</taxon>
        <taxon>Glycine</taxon>
        <taxon>Glycine subgen. Soja</taxon>
    </lineage>
</organism>
<name>A0A0B2SBB8_GLYSO</name>
<dbReference type="EMBL" id="KN644981">
    <property type="protein sequence ID" value="KHN41552.1"/>
    <property type="molecule type" value="Genomic_DNA"/>
</dbReference>
<gene>
    <name evidence="2" type="ORF">glysoja_039236</name>
</gene>
<dbReference type="Proteomes" id="UP000053555">
    <property type="component" value="Unassembled WGS sequence"/>
</dbReference>
<dbReference type="AlphaFoldDB" id="A0A0B2SBB8"/>
<evidence type="ECO:0000256" key="1">
    <source>
        <dbReference type="SAM" id="MobiDB-lite"/>
    </source>
</evidence>
<dbReference type="PANTHER" id="PTHR37209:SF3">
    <property type="entry name" value="LYSINE-RICH ARABINOGALACTAN PROTEIN 17"/>
    <property type="match status" value="1"/>
</dbReference>
<reference evidence="2" key="1">
    <citation type="submission" date="2014-07" db="EMBL/GenBank/DDBJ databases">
        <title>Identification of a novel salt tolerance gene in wild soybean by whole-genome sequencing.</title>
        <authorList>
            <person name="Lam H.-M."/>
            <person name="Qi X."/>
            <person name="Li M.-W."/>
            <person name="Liu X."/>
            <person name="Xie M."/>
            <person name="Ni M."/>
            <person name="Xu X."/>
        </authorList>
    </citation>
    <scope>NUCLEOTIDE SEQUENCE [LARGE SCALE GENOMIC DNA]</scope>
    <source>
        <tissue evidence="2">Root</tissue>
    </source>
</reference>
<sequence>MDRNGPPAPPTGAPGPSEDASSPGPGTAANDESGAETIMCLKKVLGGLGLGWATLVLVF</sequence>
<feature type="region of interest" description="Disordered" evidence="1">
    <location>
        <begin position="1"/>
        <end position="32"/>
    </location>
</feature>
<proteinExistence type="predicted"/>
<dbReference type="GO" id="GO:0005886">
    <property type="term" value="C:plasma membrane"/>
    <property type="evidence" value="ECO:0007669"/>
    <property type="project" value="InterPro"/>
</dbReference>
<protein>
    <submittedName>
        <fullName evidence="2">Lysine-rich arabinogalactan protein 18</fullName>
    </submittedName>
</protein>
<accession>A0A0B2SBB8</accession>
<evidence type="ECO:0000313" key="2">
    <source>
        <dbReference type="EMBL" id="KHN41552.1"/>
    </source>
</evidence>